<evidence type="ECO:0000313" key="3">
    <source>
        <dbReference type="Proteomes" id="UP000094526"/>
    </source>
</evidence>
<dbReference type="Proteomes" id="UP000094526">
    <property type="component" value="Unassembled WGS sequence"/>
</dbReference>
<dbReference type="VEuPathDB" id="FungiDB:CLCR_09273"/>
<dbReference type="EMBL" id="LGRB01000009">
    <property type="protein sequence ID" value="OCT52070.1"/>
    <property type="molecule type" value="Genomic_DNA"/>
</dbReference>
<comment type="caution">
    <text evidence="2">The sequence shown here is derived from an EMBL/GenBank/DDBJ whole genome shotgun (WGS) entry which is preliminary data.</text>
</comment>
<dbReference type="VEuPathDB" id="FungiDB:G647_06067"/>
<reference evidence="3" key="1">
    <citation type="submission" date="2015-07" db="EMBL/GenBank/DDBJ databases">
        <authorList>
            <person name="Teixeira M.M."/>
            <person name="Souza R.C."/>
            <person name="Almeida L.G."/>
            <person name="Vicente V.A."/>
            <person name="de Hoog S."/>
            <person name="Bocca A.L."/>
            <person name="de Almeida S.R."/>
            <person name="Vasconcelos A.T."/>
            <person name="Felipe M.S."/>
        </authorList>
    </citation>
    <scope>NUCLEOTIDE SEQUENCE [LARGE SCALE GENOMIC DNA]</scope>
    <source>
        <strain evidence="3">KSF</strain>
    </source>
</reference>
<keyword evidence="3" id="KW-1185">Reference proteome</keyword>
<dbReference type="AlphaFoldDB" id="A0A1C1CUF6"/>
<evidence type="ECO:0000313" key="2">
    <source>
        <dbReference type="EMBL" id="OCT52070.1"/>
    </source>
</evidence>
<organism evidence="2 3">
    <name type="scientific">Cladophialophora carrionii</name>
    <dbReference type="NCBI Taxonomy" id="86049"/>
    <lineage>
        <taxon>Eukaryota</taxon>
        <taxon>Fungi</taxon>
        <taxon>Dikarya</taxon>
        <taxon>Ascomycota</taxon>
        <taxon>Pezizomycotina</taxon>
        <taxon>Eurotiomycetes</taxon>
        <taxon>Chaetothyriomycetidae</taxon>
        <taxon>Chaetothyriales</taxon>
        <taxon>Herpotrichiellaceae</taxon>
        <taxon>Cladophialophora</taxon>
    </lineage>
</organism>
<protein>
    <submittedName>
        <fullName evidence="2">Uncharacterized protein</fullName>
    </submittedName>
</protein>
<feature type="region of interest" description="Disordered" evidence="1">
    <location>
        <begin position="56"/>
        <end position="94"/>
    </location>
</feature>
<name>A0A1C1CUF6_9EURO</name>
<sequence length="108" mass="11917">MQSSRYARLNPFGSSHLPASPIVEEPLHFSNLIPDSSYNPAPSSYVSDESLNNISKKQRLKVQNRSISGGDGLSYTGFDPNADLRSPKRRRTSSSLYRAAASIREFAV</sequence>
<accession>A0A1C1CUF6</accession>
<gene>
    <name evidence="2" type="ORF">CLCR_09273</name>
</gene>
<proteinExistence type="predicted"/>
<evidence type="ECO:0000256" key="1">
    <source>
        <dbReference type="SAM" id="MobiDB-lite"/>
    </source>
</evidence>